<dbReference type="PANTHER" id="PTHR48090:SF1">
    <property type="entry name" value="PROPHAGE BACTOPRENOL GLUCOSYL TRANSFERASE HOMOLOG"/>
    <property type="match status" value="1"/>
</dbReference>
<keyword evidence="2" id="KW-0997">Cell inner membrane</keyword>
<name>A0A7Y8G072_9PSED</name>
<evidence type="ECO:0000256" key="3">
    <source>
        <dbReference type="ARBA" id="ARBA00022676"/>
    </source>
</evidence>
<accession>A0A7Y8G072</accession>
<protein>
    <submittedName>
        <fullName evidence="10">Glycosyltransferase family 2 protein</fullName>
    </submittedName>
</protein>
<dbReference type="Pfam" id="PF00535">
    <property type="entry name" value="Glycos_transf_2"/>
    <property type="match status" value="1"/>
</dbReference>
<evidence type="ECO:0000256" key="6">
    <source>
        <dbReference type="ARBA" id="ARBA00022989"/>
    </source>
</evidence>
<dbReference type="InterPro" id="IPR029044">
    <property type="entry name" value="Nucleotide-diphossugar_trans"/>
</dbReference>
<comment type="subcellular location">
    <subcellularLocation>
        <location evidence="1">Membrane</location>
        <topology evidence="1">Multi-pass membrane protein</topology>
    </subcellularLocation>
</comment>
<keyword evidence="2" id="KW-1003">Cell membrane</keyword>
<sequence length="311" mass="34683">MTSIASLSSDPIPDTQLTILVPCFNEQCVIAELHSRLMAIVDRLKVPTEVLYINDGSQDRTAAMIDQFSQDPRVKSLHLSRNFGKEAAMRAGINAVEGGAVIIMDGDLQDPPELIPLMVQEWLKGYEIVNMQRRSRRCDSWAKRMAARLYYATMDQLIDDFEVPQQVSDFRLIGPNARAAIRAMDDNAGVLKLLVSWLGYPSTEVNYDRTARQAGRTKWTTLSLLDLCADSILAFSTRPLRMYSYLSATSFVFGSLWVAAAASFGELTHEHLLVQSILLLCLGTAVIGEYVGRVLKVVSPRPNALHKRKHP</sequence>
<dbReference type="EMBL" id="JACASD010000022">
    <property type="protein sequence ID" value="NWE88564.1"/>
    <property type="molecule type" value="Genomic_DNA"/>
</dbReference>
<dbReference type="GO" id="GO:0005886">
    <property type="term" value="C:plasma membrane"/>
    <property type="evidence" value="ECO:0007669"/>
    <property type="project" value="TreeGrafter"/>
</dbReference>
<dbReference type="Proteomes" id="UP000585226">
    <property type="component" value="Unassembled WGS sequence"/>
</dbReference>
<evidence type="ECO:0000313" key="11">
    <source>
        <dbReference type="Proteomes" id="UP000585226"/>
    </source>
</evidence>
<feature type="transmembrane region" description="Helical" evidence="8">
    <location>
        <begin position="242"/>
        <end position="260"/>
    </location>
</feature>
<comment type="caution">
    <text evidence="10">The sequence shown here is derived from an EMBL/GenBank/DDBJ whole genome shotgun (WGS) entry which is preliminary data.</text>
</comment>
<dbReference type="GO" id="GO:0016757">
    <property type="term" value="F:glycosyltransferase activity"/>
    <property type="evidence" value="ECO:0007669"/>
    <property type="project" value="UniProtKB-KW"/>
</dbReference>
<reference evidence="10 11" key="1">
    <citation type="submission" date="2020-04" db="EMBL/GenBank/DDBJ databases">
        <title>Molecular characterization of pseudomonads from Agaricus bisporus reveal novel blotch 2 pathogens in Western Europe.</title>
        <authorList>
            <person name="Taparia T."/>
            <person name="Krijger M."/>
            <person name="Haynes E."/>
            <person name="Elpinstone J.G."/>
            <person name="Noble R."/>
            <person name="Van Der Wolf J."/>
        </authorList>
    </citation>
    <scope>NUCLEOTIDE SEQUENCE [LARGE SCALE GENOMIC DNA]</scope>
    <source>
        <strain evidence="10 11">P8021</strain>
    </source>
</reference>
<dbReference type="RefSeq" id="WP_177111060.1">
    <property type="nucleotide sequence ID" value="NZ_JACASD010000022.1"/>
</dbReference>
<evidence type="ECO:0000256" key="7">
    <source>
        <dbReference type="ARBA" id="ARBA00023136"/>
    </source>
</evidence>
<dbReference type="CDD" id="cd04187">
    <property type="entry name" value="DPM1_like_bac"/>
    <property type="match status" value="1"/>
</dbReference>
<evidence type="ECO:0000259" key="9">
    <source>
        <dbReference type="Pfam" id="PF00535"/>
    </source>
</evidence>
<proteinExistence type="predicted"/>
<evidence type="ECO:0000256" key="1">
    <source>
        <dbReference type="ARBA" id="ARBA00004141"/>
    </source>
</evidence>
<evidence type="ECO:0000256" key="4">
    <source>
        <dbReference type="ARBA" id="ARBA00022679"/>
    </source>
</evidence>
<dbReference type="PANTHER" id="PTHR48090">
    <property type="entry name" value="UNDECAPRENYL-PHOSPHATE 4-DEOXY-4-FORMAMIDO-L-ARABINOSE TRANSFERASE-RELATED"/>
    <property type="match status" value="1"/>
</dbReference>
<feature type="domain" description="Glycosyltransferase 2-like" evidence="9">
    <location>
        <begin position="18"/>
        <end position="171"/>
    </location>
</feature>
<dbReference type="InterPro" id="IPR050256">
    <property type="entry name" value="Glycosyltransferase_2"/>
</dbReference>
<keyword evidence="5 8" id="KW-0812">Transmembrane</keyword>
<keyword evidence="4 10" id="KW-0808">Transferase</keyword>
<evidence type="ECO:0000313" key="10">
    <source>
        <dbReference type="EMBL" id="NWE88564.1"/>
    </source>
</evidence>
<dbReference type="AlphaFoldDB" id="A0A7Y8G072"/>
<gene>
    <name evidence="10" type="ORF">HX893_10495</name>
</gene>
<keyword evidence="7 8" id="KW-0472">Membrane</keyword>
<evidence type="ECO:0000256" key="2">
    <source>
        <dbReference type="ARBA" id="ARBA00022519"/>
    </source>
</evidence>
<dbReference type="Gene3D" id="3.90.550.10">
    <property type="entry name" value="Spore Coat Polysaccharide Biosynthesis Protein SpsA, Chain A"/>
    <property type="match status" value="1"/>
</dbReference>
<dbReference type="SUPFAM" id="SSF53448">
    <property type="entry name" value="Nucleotide-diphospho-sugar transferases"/>
    <property type="match status" value="1"/>
</dbReference>
<evidence type="ECO:0000256" key="8">
    <source>
        <dbReference type="SAM" id="Phobius"/>
    </source>
</evidence>
<keyword evidence="6 8" id="KW-1133">Transmembrane helix</keyword>
<organism evidence="10 11">
    <name type="scientific">Pseudomonas reactans</name>
    <dbReference type="NCBI Taxonomy" id="117680"/>
    <lineage>
        <taxon>Bacteria</taxon>
        <taxon>Pseudomonadati</taxon>
        <taxon>Pseudomonadota</taxon>
        <taxon>Gammaproteobacteria</taxon>
        <taxon>Pseudomonadales</taxon>
        <taxon>Pseudomonadaceae</taxon>
        <taxon>Pseudomonas</taxon>
    </lineage>
</organism>
<feature type="transmembrane region" description="Helical" evidence="8">
    <location>
        <begin position="272"/>
        <end position="291"/>
    </location>
</feature>
<keyword evidence="3" id="KW-0328">Glycosyltransferase</keyword>
<dbReference type="InterPro" id="IPR001173">
    <property type="entry name" value="Glyco_trans_2-like"/>
</dbReference>
<evidence type="ECO:0000256" key="5">
    <source>
        <dbReference type="ARBA" id="ARBA00022692"/>
    </source>
</evidence>